<evidence type="ECO:0008006" key="4">
    <source>
        <dbReference type="Google" id="ProtNLM"/>
    </source>
</evidence>
<sequence length="270" mass="30048">MTTPKSKTFSNKNQGISIIMGSICIIVVFCILLFKNEFSNDLRLYLRILFALGIAGLSAALLGNLKINTMHINGVRAAGGFAMFVLVYIINPVGFKQESFDITFMLKNKEGKSIKNIVGNIDLYLGNDKISKKIAEDETAEFKQIPISYNDNITEIEIQIPGWQFPNGTNYSKIKLNQKDAIINIEHDDSLCCITGTVTDEEGNYLQDVAIMVDGINATTNKLGFFELKIPAEKRREEQKVIVAKTGYKSFNDSVYPATKAPLSISLQKK</sequence>
<keyword evidence="3" id="KW-1185">Reference proteome</keyword>
<gene>
    <name evidence="2" type="ORF">HDF23_000491</name>
</gene>
<keyword evidence="1" id="KW-1133">Transmembrane helix</keyword>
<feature type="transmembrane region" description="Helical" evidence="1">
    <location>
        <begin position="46"/>
        <end position="65"/>
    </location>
</feature>
<organism evidence="2 3">
    <name type="scientific">Mucilaginibacter lappiensis</name>
    <dbReference type="NCBI Taxonomy" id="354630"/>
    <lineage>
        <taxon>Bacteria</taxon>
        <taxon>Pseudomonadati</taxon>
        <taxon>Bacteroidota</taxon>
        <taxon>Sphingobacteriia</taxon>
        <taxon>Sphingobacteriales</taxon>
        <taxon>Sphingobacteriaceae</taxon>
        <taxon>Mucilaginibacter</taxon>
    </lineage>
</organism>
<dbReference type="Proteomes" id="UP000541583">
    <property type="component" value="Unassembled WGS sequence"/>
</dbReference>
<comment type="caution">
    <text evidence="2">The sequence shown here is derived from an EMBL/GenBank/DDBJ whole genome shotgun (WGS) entry which is preliminary data.</text>
</comment>
<name>A0ABR6PHR8_9SPHI</name>
<evidence type="ECO:0000313" key="3">
    <source>
        <dbReference type="Proteomes" id="UP000541583"/>
    </source>
</evidence>
<keyword evidence="1" id="KW-0812">Transmembrane</keyword>
<dbReference type="EMBL" id="JACHCB010000001">
    <property type="protein sequence ID" value="MBB6107761.1"/>
    <property type="molecule type" value="Genomic_DNA"/>
</dbReference>
<evidence type="ECO:0000256" key="1">
    <source>
        <dbReference type="SAM" id="Phobius"/>
    </source>
</evidence>
<feature type="transmembrane region" description="Helical" evidence="1">
    <location>
        <begin position="77"/>
        <end position="95"/>
    </location>
</feature>
<dbReference type="SUPFAM" id="SSF49464">
    <property type="entry name" value="Carboxypeptidase regulatory domain-like"/>
    <property type="match status" value="1"/>
</dbReference>
<dbReference type="InterPro" id="IPR008969">
    <property type="entry name" value="CarboxyPept-like_regulatory"/>
</dbReference>
<keyword evidence="1" id="KW-0472">Membrane</keyword>
<reference evidence="2 3" key="1">
    <citation type="submission" date="2020-08" db="EMBL/GenBank/DDBJ databases">
        <title>Genomic Encyclopedia of Type Strains, Phase IV (KMG-V): Genome sequencing to study the core and pangenomes of soil and plant-associated prokaryotes.</title>
        <authorList>
            <person name="Whitman W."/>
        </authorList>
    </citation>
    <scope>NUCLEOTIDE SEQUENCE [LARGE SCALE GENOMIC DNA]</scope>
    <source>
        <strain evidence="2 3">ANJLi2</strain>
    </source>
</reference>
<dbReference type="Gene3D" id="2.60.40.1120">
    <property type="entry name" value="Carboxypeptidase-like, regulatory domain"/>
    <property type="match status" value="1"/>
</dbReference>
<feature type="transmembrane region" description="Helical" evidence="1">
    <location>
        <begin position="15"/>
        <end position="34"/>
    </location>
</feature>
<protein>
    <recommendedName>
        <fullName evidence="4">Carboxypeptidase regulatory-like domain-containing protein</fullName>
    </recommendedName>
</protein>
<proteinExistence type="predicted"/>
<dbReference type="RefSeq" id="WP_076369721.1">
    <property type="nucleotide sequence ID" value="NZ_FTMG01000001.1"/>
</dbReference>
<evidence type="ECO:0000313" key="2">
    <source>
        <dbReference type="EMBL" id="MBB6107761.1"/>
    </source>
</evidence>
<accession>A0ABR6PHR8</accession>